<dbReference type="Pfam" id="PF02621">
    <property type="entry name" value="VitK2_biosynth"/>
    <property type="match status" value="1"/>
</dbReference>
<evidence type="ECO:0000256" key="3">
    <source>
        <dbReference type="ARBA" id="ARBA00023239"/>
    </source>
</evidence>
<dbReference type="InterPro" id="IPR030868">
    <property type="entry name" value="MqnA"/>
</dbReference>
<comment type="similarity">
    <text evidence="4">Belongs to the MqnA/MqnD family. MqnA subfamily.</text>
</comment>
<reference evidence="5 6" key="1">
    <citation type="journal article" date="2009" name="Appl. Environ. Microbiol.">
        <title>Three genomes from the phylum Acidobacteria provide insight into the lifestyles of these microorganisms in soils.</title>
        <authorList>
            <person name="Ward N.L."/>
            <person name="Challacombe J.F."/>
            <person name="Janssen P.H."/>
            <person name="Henrissat B."/>
            <person name="Coutinho P.M."/>
            <person name="Wu M."/>
            <person name="Xie G."/>
            <person name="Haft D.H."/>
            <person name="Sait M."/>
            <person name="Badger J."/>
            <person name="Barabote R.D."/>
            <person name="Bradley B."/>
            <person name="Brettin T.S."/>
            <person name="Brinkac L.M."/>
            <person name="Bruce D."/>
            <person name="Creasy T."/>
            <person name="Daugherty S.C."/>
            <person name="Davidsen T.M."/>
            <person name="DeBoy R.T."/>
            <person name="Detter J.C."/>
            <person name="Dodson R.J."/>
            <person name="Durkin A.S."/>
            <person name="Ganapathy A."/>
            <person name="Gwinn-Giglio M."/>
            <person name="Han C.S."/>
            <person name="Khouri H."/>
            <person name="Kiss H."/>
            <person name="Kothari S.P."/>
            <person name="Madupu R."/>
            <person name="Nelson K.E."/>
            <person name="Nelson W.C."/>
            <person name="Paulsen I."/>
            <person name="Penn K."/>
            <person name="Ren Q."/>
            <person name="Rosovitz M.J."/>
            <person name="Selengut J.D."/>
            <person name="Shrivastava S."/>
            <person name="Sullivan S.A."/>
            <person name="Tapia R."/>
            <person name="Thompson L.S."/>
            <person name="Watkins K.L."/>
            <person name="Yang Q."/>
            <person name="Yu C."/>
            <person name="Zafar N."/>
            <person name="Zhou L."/>
            <person name="Kuske C.R."/>
        </authorList>
    </citation>
    <scope>NUCLEOTIDE SEQUENCE [LARGE SCALE GENOMIC DNA]</scope>
    <source>
        <strain evidence="6">ATCC 51196 / DSM 11244 / BCRC 80197 / JCM 7670 / NBRC 15755 / NCIMB 13165 / 161</strain>
    </source>
</reference>
<keyword evidence="2 4" id="KW-0474">Menaquinone biosynthesis</keyword>
<accession>C1F6U8</accession>
<dbReference type="STRING" id="240015.ACP_3417"/>
<dbReference type="Gene3D" id="3.40.190.10">
    <property type="entry name" value="Periplasmic binding protein-like II"/>
    <property type="match status" value="2"/>
</dbReference>
<dbReference type="EC" id="4.2.1.151" evidence="4"/>
<evidence type="ECO:0000313" key="5">
    <source>
        <dbReference type="EMBL" id="ACO34062.1"/>
    </source>
</evidence>
<dbReference type="KEGG" id="aca:ACP_3417"/>
<dbReference type="InParanoid" id="C1F6U8"/>
<proteinExistence type="inferred from homology"/>
<evidence type="ECO:0000256" key="1">
    <source>
        <dbReference type="ARBA" id="ARBA00004863"/>
    </source>
</evidence>
<evidence type="ECO:0000256" key="4">
    <source>
        <dbReference type="HAMAP-Rule" id="MF_00995"/>
    </source>
</evidence>
<comment type="catalytic activity">
    <reaction evidence="4">
        <text>chorismate = 3-[(1-carboxyvinyl)-oxy]benzoate + H2O</text>
        <dbReference type="Rhea" id="RHEA:40051"/>
        <dbReference type="ChEBI" id="CHEBI:15377"/>
        <dbReference type="ChEBI" id="CHEBI:29748"/>
        <dbReference type="ChEBI" id="CHEBI:76981"/>
        <dbReference type="EC" id="4.2.1.151"/>
    </reaction>
</comment>
<organism evidence="5 6">
    <name type="scientific">Acidobacterium capsulatum (strain ATCC 51196 / DSM 11244 / BCRC 80197 / JCM 7670 / NBRC 15755 / NCIMB 13165 / 161)</name>
    <dbReference type="NCBI Taxonomy" id="240015"/>
    <lineage>
        <taxon>Bacteria</taxon>
        <taxon>Pseudomonadati</taxon>
        <taxon>Acidobacteriota</taxon>
        <taxon>Terriglobia</taxon>
        <taxon>Terriglobales</taxon>
        <taxon>Acidobacteriaceae</taxon>
        <taxon>Acidobacterium</taxon>
    </lineage>
</organism>
<dbReference type="UniPathway" id="UPA00079"/>
<evidence type="ECO:0000313" key="6">
    <source>
        <dbReference type="Proteomes" id="UP000002207"/>
    </source>
</evidence>
<dbReference type="CDD" id="cd13634">
    <property type="entry name" value="PBP2_Sco4506"/>
    <property type="match status" value="1"/>
</dbReference>
<dbReference type="AlphaFoldDB" id="C1F6U8"/>
<sequence>MIHWVVKLRIAAISFLNPAPLMWDFEHSPRREELAGRYELMWSTPSVCAARLAANEADIGLVPIAAYPFHPGMQIIPGCTIASRRHVRSIVLVVREGRAMDGIRSVALDTSSRSSAAYTRILFDRVWKAKPEFVAHGPDLDAMLATADAALLIGDPALLALEDREAREARTGERLVYLDVAEEWHRLTGTSWVAAFWAVQPASVERSGMGAARLIADFEASRDAGLAHIDDLVAEWSARMPLPAATIRTYLTENIWYRLDASCMDGIELFYRYGAECGALPAAPSVHFLRG</sequence>
<dbReference type="SUPFAM" id="SSF53850">
    <property type="entry name" value="Periplasmic binding protein-like II"/>
    <property type="match status" value="1"/>
</dbReference>
<evidence type="ECO:0000256" key="2">
    <source>
        <dbReference type="ARBA" id="ARBA00022428"/>
    </source>
</evidence>
<dbReference type="GO" id="GO:0016836">
    <property type="term" value="F:hydro-lyase activity"/>
    <property type="evidence" value="ECO:0007669"/>
    <property type="project" value="UniProtKB-UniRule"/>
</dbReference>
<dbReference type="HAMAP" id="MF_00995">
    <property type="entry name" value="MqnA"/>
    <property type="match status" value="1"/>
</dbReference>
<dbReference type="eggNOG" id="COG1427">
    <property type="taxonomic scope" value="Bacteria"/>
</dbReference>
<gene>
    <name evidence="4" type="primary">mqnA</name>
    <name evidence="5" type="ordered locus">ACP_3417</name>
</gene>
<dbReference type="InterPro" id="IPR003773">
    <property type="entry name" value="Menaquinone_biosynth"/>
</dbReference>
<name>C1F6U8_ACIC5</name>
<dbReference type="HOGENOM" id="CLU_059898_0_0_0"/>
<dbReference type="PANTHER" id="PTHR37690">
    <property type="entry name" value="CHORISMATE DEHYDRATASE"/>
    <property type="match status" value="1"/>
</dbReference>
<dbReference type="GO" id="GO:0009234">
    <property type="term" value="P:menaquinone biosynthetic process"/>
    <property type="evidence" value="ECO:0007669"/>
    <property type="project" value="UniProtKB-UniRule"/>
</dbReference>
<keyword evidence="6" id="KW-1185">Reference proteome</keyword>
<dbReference type="Proteomes" id="UP000002207">
    <property type="component" value="Chromosome"/>
</dbReference>
<dbReference type="PANTHER" id="PTHR37690:SF1">
    <property type="entry name" value="CHORISMATE DEHYDRATASE"/>
    <property type="match status" value="1"/>
</dbReference>
<dbReference type="EMBL" id="CP001472">
    <property type="protein sequence ID" value="ACO34062.1"/>
    <property type="molecule type" value="Genomic_DNA"/>
</dbReference>
<comment type="function">
    <text evidence="4">Catalyzes the dehydration of chorismate into 3-[(1-carboxyvinyl)oxy]benzoate, a step in the biosynthesis of menaquinone (MK, vitamin K2).</text>
</comment>
<comment type="pathway">
    <text evidence="1 4">Quinol/quinone metabolism; menaquinone biosynthesis.</text>
</comment>
<keyword evidence="3 4" id="KW-0456">Lyase</keyword>
<protein>
    <recommendedName>
        <fullName evidence="4">Chorismate dehydratase</fullName>
        <ecNumber evidence="4">4.2.1.151</ecNumber>
    </recommendedName>
    <alternativeName>
        <fullName evidence="4">Menaquinone biosynthetic enzyme MqnA</fullName>
    </alternativeName>
</protein>